<evidence type="ECO:0000313" key="3">
    <source>
        <dbReference type="Proteomes" id="UP000295122"/>
    </source>
</evidence>
<evidence type="ECO:0000313" key="2">
    <source>
        <dbReference type="EMBL" id="TDR94772.1"/>
    </source>
</evidence>
<name>A0A4R7C9P7_9HYPH</name>
<dbReference type="RefSeq" id="WP_133769631.1">
    <property type="nucleotide sequence ID" value="NZ_SNZR01000011.1"/>
</dbReference>
<dbReference type="OrthoDB" id="7951041at2"/>
<keyword evidence="1" id="KW-0732">Signal</keyword>
<feature type="chain" id="PRO_5020409692" evidence="1">
    <location>
        <begin position="22"/>
        <end position="194"/>
    </location>
</feature>
<organism evidence="2 3">
    <name type="scientific">Enterovirga rhinocerotis</name>
    <dbReference type="NCBI Taxonomy" id="1339210"/>
    <lineage>
        <taxon>Bacteria</taxon>
        <taxon>Pseudomonadati</taxon>
        <taxon>Pseudomonadota</taxon>
        <taxon>Alphaproteobacteria</taxon>
        <taxon>Hyphomicrobiales</taxon>
        <taxon>Methylobacteriaceae</taxon>
        <taxon>Enterovirga</taxon>
    </lineage>
</organism>
<comment type="caution">
    <text evidence="2">The sequence shown here is derived from an EMBL/GenBank/DDBJ whole genome shotgun (WGS) entry which is preliminary data.</text>
</comment>
<sequence>MIVLKARWAVTAAGMVALATSACTSPSPPGFRAPGAAIPRIALDRIPDWSVAEARAHLADRTRVSTSGGHGMQVAYTSRDGRSYLWYPGNPMILAGRWKVEARSVTIQRPEGSRTVSQPRICFQYGAETHNPVTGHRGGGWECTSYANLLFAGGQARPGDVFGLARRKAVPFVTGKQDRYSLDELLRKVRGGAR</sequence>
<dbReference type="EMBL" id="SNZR01000011">
    <property type="protein sequence ID" value="TDR94772.1"/>
    <property type="molecule type" value="Genomic_DNA"/>
</dbReference>
<evidence type="ECO:0000256" key="1">
    <source>
        <dbReference type="SAM" id="SignalP"/>
    </source>
</evidence>
<dbReference type="PROSITE" id="PS51257">
    <property type="entry name" value="PROKAR_LIPOPROTEIN"/>
    <property type="match status" value="1"/>
</dbReference>
<keyword evidence="3" id="KW-1185">Reference proteome</keyword>
<dbReference type="AlphaFoldDB" id="A0A4R7C9P7"/>
<gene>
    <name evidence="2" type="ORF">EV668_2061</name>
</gene>
<accession>A0A4R7C9P7</accession>
<dbReference type="Proteomes" id="UP000295122">
    <property type="component" value="Unassembled WGS sequence"/>
</dbReference>
<protein>
    <submittedName>
        <fullName evidence="2">Uncharacterized protein</fullName>
    </submittedName>
</protein>
<reference evidence="2 3" key="1">
    <citation type="submission" date="2019-03" db="EMBL/GenBank/DDBJ databases">
        <title>Genomic Encyclopedia of Type Strains, Phase IV (KMG-IV): sequencing the most valuable type-strain genomes for metagenomic binning, comparative biology and taxonomic classification.</title>
        <authorList>
            <person name="Goeker M."/>
        </authorList>
    </citation>
    <scope>NUCLEOTIDE SEQUENCE [LARGE SCALE GENOMIC DNA]</scope>
    <source>
        <strain evidence="2 3">DSM 25903</strain>
    </source>
</reference>
<feature type="signal peptide" evidence="1">
    <location>
        <begin position="1"/>
        <end position="21"/>
    </location>
</feature>
<proteinExistence type="predicted"/>